<dbReference type="InterPro" id="IPR000175">
    <property type="entry name" value="Na/ntran_symport"/>
</dbReference>
<keyword evidence="3" id="KW-0813">Transport</keyword>
<dbReference type="PROSITE" id="PS50267">
    <property type="entry name" value="NA_NEUROTRAN_SYMP_3"/>
    <property type="match status" value="1"/>
</dbReference>
<evidence type="ECO:0000313" key="12">
    <source>
        <dbReference type="Proteomes" id="UP000019118"/>
    </source>
</evidence>
<evidence type="ECO:0000256" key="3">
    <source>
        <dbReference type="ARBA" id="ARBA00022448"/>
    </source>
</evidence>
<reference evidence="11" key="2">
    <citation type="submission" date="2024-08" db="UniProtKB">
        <authorList>
            <consortium name="EnsemblMetazoa"/>
        </authorList>
    </citation>
    <scope>IDENTIFICATION</scope>
</reference>
<feature type="transmembrane region" description="Helical" evidence="10">
    <location>
        <begin position="453"/>
        <end position="475"/>
    </location>
</feature>
<evidence type="ECO:0000256" key="10">
    <source>
        <dbReference type="SAM" id="Phobius"/>
    </source>
</evidence>
<comment type="similarity">
    <text evidence="2">Belongs to the sodium:neurotransmitter symporter (SNF) (TC 2.A.22) family.</text>
</comment>
<keyword evidence="12" id="KW-1185">Reference proteome</keyword>
<evidence type="ECO:0000256" key="6">
    <source>
        <dbReference type="ARBA" id="ARBA00022989"/>
    </source>
</evidence>
<dbReference type="SUPFAM" id="SSF161070">
    <property type="entry name" value="SNF-like"/>
    <property type="match status" value="1"/>
</dbReference>
<evidence type="ECO:0000256" key="7">
    <source>
        <dbReference type="ARBA" id="ARBA00023136"/>
    </source>
</evidence>
<dbReference type="CDD" id="cd06857">
    <property type="entry name" value="SLC5-6-like_sbd"/>
    <property type="match status" value="1"/>
</dbReference>
<name>A0AAR5PZB7_DENPD</name>
<dbReference type="GO" id="GO:0046872">
    <property type="term" value="F:metal ion binding"/>
    <property type="evidence" value="ECO:0007669"/>
    <property type="project" value="UniProtKB-KW"/>
</dbReference>
<feature type="transmembrane region" description="Helical" evidence="10">
    <location>
        <begin position="245"/>
        <end position="264"/>
    </location>
</feature>
<evidence type="ECO:0000256" key="1">
    <source>
        <dbReference type="ARBA" id="ARBA00004141"/>
    </source>
</evidence>
<keyword evidence="5" id="KW-0769">Symport</keyword>
<evidence type="ECO:0000256" key="8">
    <source>
        <dbReference type="PIRSR" id="PIRSR600175-1"/>
    </source>
</evidence>
<dbReference type="CTD" id="39939"/>
<accession>A0AAR5PZB7</accession>
<reference evidence="12" key="1">
    <citation type="journal article" date="2013" name="Genome Biol.">
        <title>Draft genome of the mountain pine beetle, Dendroctonus ponderosae Hopkins, a major forest pest.</title>
        <authorList>
            <person name="Keeling C.I."/>
            <person name="Yuen M.M."/>
            <person name="Liao N.Y."/>
            <person name="Docking T.R."/>
            <person name="Chan S.K."/>
            <person name="Taylor G.A."/>
            <person name="Palmquist D.L."/>
            <person name="Jackman S.D."/>
            <person name="Nguyen A."/>
            <person name="Li M."/>
            <person name="Henderson H."/>
            <person name="Janes J.K."/>
            <person name="Zhao Y."/>
            <person name="Pandoh P."/>
            <person name="Moore R."/>
            <person name="Sperling F.A."/>
            <person name="Huber D.P."/>
            <person name="Birol I."/>
            <person name="Jones S.J."/>
            <person name="Bohlmann J."/>
        </authorList>
    </citation>
    <scope>NUCLEOTIDE SEQUENCE</scope>
</reference>
<keyword evidence="8" id="KW-0479">Metal-binding</keyword>
<feature type="binding site" evidence="8">
    <location>
        <position position="331"/>
    </location>
    <ligand>
        <name>Na(+)</name>
        <dbReference type="ChEBI" id="CHEBI:29101"/>
        <label>1</label>
    </ligand>
</feature>
<feature type="region of interest" description="Disordered" evidence="9">
    <location>
        <begin position="673"/>
        <end position="728"/>
    </location>
</feature>
<dbReference type="GO" id="GO:0005886">
    <property type="term" value="C:plasma membrane"/>
    <property type="evidence" value="ECO:0007669"/>
    <property type="project" value="TreeGrafter"/>
</dbReference>
<evidence type="ECO:0000256" key="4">
    <source>
        <dbReference type="ARBA" id="ARBA00022692"/>
    </source>
</evidence>
<keyword evidence="7 10" id="KW-0472">Membrane</keyword>
<proteinExistence type="inferred from homology"/>
<evidence type="ECO:0000256" key="5">
    <source>
        <dbReference type="ARBA" id="ARBA00022847"/>
    </source>
</evidence>
<feature type="transmembrane region" description="Helical" evidence="10">
    <location>
        <begin position="288"/>
        <end position="309"/>
    </location>
</feature>
<dbReference type="Proteomes" id="UP000019118">
    <property type="component" value="Unassembled WGS sequence"/>
</dbReference>
<evidence type="ECO:0000256" key="9">
    <source>
        <dbReference type="SAM" id="MobiDB-lite"/>
    </source>
</evidence>
<dbReference type="AlphaFoldDB" id="A0AAR5PZB7"/>
<feature type="compositionally biased region" description="Basic residues" evidence="9">
    <location>
        <begin position="676"/>
        <end position="686"/>
    </location>
</feature>
<evidence type="ECO:0000256" key="2">
    <source>
        <dbReference type="ARBA" id="ARBA00006459"/>
    </source>
</evidence>
<feature type="transmembrane region" description="Helical" evidence="10">
    <location>
        <begin position="214"/>
        <end position="233"/>
    </location>
</feature>
<feature type="transmembrane region" description="Helical" evidence="10">
    <location>
        <begin position="528"/>
        <end position="552"/>
    </location>
</feature>
<feature type="binding site" evidence="8">
    <location>
        <position position="74"/>
    </location>
    <ligand>
        <name>Na(+)</name>
        <dbReference type="ChEBI" id="CHEBI:29101"/>
        <label>1</label>
    </ligand>
</feature>
<dbReference type="Pfam" id="PF00209">
    <property type="entry name" value="SNF"/>
    <property type="match status" value="1"/>
</dbReference>
<dbReference type="PANTHER" id="PTHR11616:SF240">
    <property type="entry name" value="BLOATED TUBULES, ISOFORM B-RELATED"/>
    <property type="match status" value="1"/>
</dbReference>
<dbReference type="RefSeq" id="XP_019766343.1">
    <property type="nucleotide sequence ID" value="XM_019910784.2"/>
</dbReference>
<dbReference type="PRINTS" id="PR00176">
    <property type="entry name" value="NANEUSMPORT"/>
</dbReference>
<dbReference type="EnsemblMetazoa" id="XM_019910784.1">
    <property type="protein sequence ID" value="XP_019766343.1"/>
    <property type="gene ID" value="LOC109541811"/>
</dbReference>
<feature type="transmembrane region" description="Helical" evidence="10">
    <location>
        <begin position="420"/>
        <end position="441"/>
    </location>
</feature>
<dbReference type="InterPro" id="IPR037272">
    <property type="entry name" value="SNS_sf"/>
</dbReference>
<organism evidence="11 12">
    <name type="scientific">Dendroctonus ponderosae</name>
    <name type="common">Mountain pine beetle</name>
    <dbReference type="NCBI Taxonomy" id="77166"/>
    <lineage>
        <taxon>Eukaryota</taxon>
        <taxon>Metazoa</taxon>
        <taxon>Ecdysozoa</taxon>
        <taxon>Arthropoda</taxon>
        <taxon>Hexapoda</taxon>
        <taxon>Insecta</taxon>
        <taxon>Pterygota</taxon>
        <taxon>Neoptera</taxon>
        <taxon>Endopterygota</taxon>
        <taxon>Coleoptera</taxon>
        <taxon>Polyphaga</taxon>
        <taxon>Cucujiformia</taxon>
        <taxon>Curculionidae</taxon>
        <taxon>Scolytinae</taxon>
        <taxon>Dendroctonus</taxon>
    </lineage>
</organism>
<dbReference type="GeneID" id="109541811"/>
<feature type="transmembrane region" description="Helical" evidence="10">
    <location>
        <begin position="321"/>
        <end position="345"/>
    </location>
</feature>
<feature type="transmembrane region" description="Helical" evidence="10">
    <location>
        <begin position="93"/>
        <end position="117"/>
    </location>
</feature>
<feature type="binding site" evidence="8">
    <location>
        <position position="299"/>
    </location>
    <ligand>
        <name>Na(+)</name>
        <dbReference type="ChEBI" id="CHEBI:29101"/>
        <label>1</label>
    </ligand>
</feature>
<keyword evidence="8" id="KW-0915">Sodium</keyword>
<feature type="transmembrane region" description="Helical" evidence="10">
    <location>
        <begin position="495"/>
        <end position="516"/>
    </location>
</feature>
<comment type="subcellular location">
    <subcellularLocation>
        <location evidence="1">Membrane</location>
        <topology evidence="1">Multi-pass membrane protein</topology>
    </subcellularLocation>
</comment>
<dbReference type="PANTHER" id="PTHR11616">
    <property type="entry name" value="SODIUM/CHLORIDE DEPENDENT TRANSPORTER"/>
    <property type="match status" value="1"/>
</dbReference>
<evidence type="ECO:0008006" key="13">
    <source>
        <dbReference type="Google" id="ProtNLM"/>
    </source>
</evidence>
<keyword evidence="6 10" id="KW-1133">Transmembrane helix</keyword>
<feature type="transmembrane region" description="Helical" evidence="10">
    <location>
        <begin position="138"/>
        <end position="166"/>
    </location>
</feature>
<feature type="binding site" evidence="8">
    <location>
        <position position="399"/>
    </location>
    <ligand>
        <name>Na(+)</name>
        <dbReference type="ChEBI" id="CHEBI:29101"/>
        <label>1</label>
    </ligand>
</feature>
<sequence length="760" mass="85610">MGLGQIQPGAQRFGYVSHRPHTYLKRCESLDSWTYVLKCYLRRRLQYGLCAKYKKSCLSWCSHFSTIICTVSIAGGLGTLYRLPQSTMIRGGLPFLVAYALLTILIGLPLLFLELGVGQMAQEGFIKSWRAVPFFKGIGYVKLLAGCLLSLYYPLYMGLALMYLIWVLNGPVPFTECVSGVRITATGYSATNKPRQECIRNTFIQSPFQDPHYFGIYAALLLFIWLVVIVLSIRRTKSYIRSLSLLFLPTMACYIALATKSILLEAEMAVLHKLVENVDWTVLKSADVWYYATIQVFFSTSVGFGSFITNAGIMYNKVNPLWTALGYVVTNLIFGTGSVIITTILTQGLNTTTNSSTSSIDEVQLFTKIYDAMLRQNSADFNYWMIATYLLFVFAGFTSMATLSYTLLKAIYGHDGIRLKWWQTSVVFSFCGFVLSCLLLLRQDFDLVHLLDHYIVGNLILISVVIEVLAIIAFYGTTRIQSDFEFMLGHILSKIWLILWWFIPFLLIGVFVWGLATMPLEGSANDPVWLYAVGGGVVLTAFVFIFVMGLFVMRNQDGYTSSDRLKTSLEPSHNWGPKDPMLRYNWVQWNSKSRSGERDFTLKRRGTKEYTKTIRKKAKREAGELSVLGLQGAYIKNNNNGTGSGWGDVNHPIQTVASSEQDASMLDSLEVDVPPKHHHHHHHHPNQRNTFSGADAPKGETPFRSSFPVYASPKSGEIANDENSEGYGTFRNKGPYIIDGDIGHVCHRRYDNEHEAVTEL</sequence>
<evidence type="ECO:0000313" key="11">
    <source>
        <dbReference type="EnsemblMetazoa" id="XP_019766343.1"/>
    </source>
</evidence>
<dbReference type="GO" id="GO:0015375">
    <property type="term" value="F:glycine:sodium symporter activity"/>
    <property type="evidence" value="ECO:0007669"/>
    <property type="project" value="TreeGrafter"/>
</dbReference>
<feature type="transmembrane region" description="Helical" evidence="10">
    <location>
        <begin position="383"/>
        <end position="408"/>
    </location>
</feature>
<protein>
    <recommendedName>
        <fullName evidence="13">Transporter</fullName>
    </recommendedName>
</protein>
<feature type="transmembrane region" description="Helical" evidence="10">
    <location>
        <begin position="60"/>
        <end position="81"/>
    </location>
</feature>
<keyword evidence="4 10" id="KW-0812">Transmembrane</keyword>